<comment type="catalytic activity">
    <reaction evidence="28">
        <text>L-tyrosyl-[protein] + NAD(+) = O-(ADP-D-ribosyl)-L-tyrosyl-[protein] + nicotinamide + H(+)</text>
        <dbReference type="Rhea" id="RHEA:58236"/>
        <dbReference type="Rhea" id="RHEA-COMP:10136"/>
        <dbReference type="Rhea" id="RHEA-COMP:15092"/>
        <dbReference type="ChEBI" id="CHEBI:15378"/>
        <dbReference type="ChEBI" id="CHEBI:17154"/>
        <dbReference type="ChEBI" id="CHEBI:46858"/>
        <dbReference type="ChEBI" id="CHEBI:57540"/>
        <dbReference type="ChEBI" id="CHEBI:142557"/>
    </reaction>
    <physiologicalReaction direction="left-to-right" evidence="28">
        <dbReference type="Rhea" id="RHEA:58237"/>
    </physiologicalReaction>
</comment>
<dbReference type="Gene3D" id="1.20.142.10">
    <property type="entry name" value="Poly(ADP-ribose) polymerase, regulatory domain"/>
    <property type="match status" value="1"/>
</dbReference>
<dbReference type="GO" id="GO:0140806">
    <property type="term" value="F:NAD+-protein-aspartate ADP-ribosyltransferase activity"/>
    <property type="evidence" value="ECO:0007669"/>
    <property type="project" value="RHEA"/>
</dbReference>
<keyword evidence="5" id="KW-0963">Cytoplasm</keyword>
<dbReference type="PROSITE" id="PS51060">
    <property type="entry name" value="PARP_ALPHA_HD"/>
    <property type="match status" value="1"/>
</dbReference>
<keyword evidence="22" id="KW-0539">Nucleus</keyword>
<feature type="domain" description="PARP-type" evidence="33">
    <location>
        <begin position="102"/>
        <end position="176"/>
    </location>
</feature>
<dbReference type="GO" id="GO:0140807">
    <property type="term" value="F:NAD+-protein-glutamate ADP-ribosyltransferase activity"/>
    <property type="evidence" value="ECO:0007669"/>
    <property type="project" value="RHEA"/>
</dbReference>
<keyword evidence="13" id="KW-0677">Repeat</keyword>
<keyword evidence="18" id="KW-0805">Transcription regulation</keyword>
<feature type="domain" description="PARP-type" evidence="33">
    <location>
        <begin position="7"/>
        <end position="90"/>
    </location>
</feature>
<evidence type="ECO:0000256" key="24">
    <source>
        <dbReference type="ARBA" id="ARBA00024164"/>
    </source>
</evidence>
<keyword evidence="12" id="KW-0479">Metal-binding</keyword>
<dbReference type="Gene3D" id="2.20.25.630">
    <property type="match status" value="1"/>
</dbReference>
<sequence>MADSLPFGAEYAKTGRASCKGCKTSIGQGTLRMSMRKPSPFFDGLQDNWYHFDCFWQKLKSEINEASIKGLENLKWEDAERVKEGIAKYTANPLASAPKAEVKAEYAKTAAGKCASCKEKIPKGEVKLGVKTSWYHVGCFPKDSVNFQGTSKDIKGYDSLDDDEKKQLDTLFKKKKADRKETDGEPKAKKTKGDPEAGPSKEEDKNKAALKKQSEQMWKIRELLKGLSKSDLHDLLEANGYQAPSKGGEGACVDLLVDLAMFGVPKACPKCKHNGTVQYNTSEHSYRCTGNISEYTRCTYSTKQPDRKIFKVPSDISGLDELKKRKPSERVYSALLEKQSVVTVKTAPKKAKAEEKKEKTKVLTKNGYAVDPDCDDHESYHVFTEKWNGRTVAWQTTLGHADVERNKNSFYKLQLVKHDQMKSYALFRSWGRIGTSQGGCKTDNFGANLDRAKAEFENLFKDKSGNTWGLEFVKKAGFMDQLEMEVFDDEEHQDKKLNAKGSKSKLHKSIQELVSLIFDVEAMKATMIEMEIDMDKMPLGKLSRKHILNAYGVLTELQNMFKKGKRKLDEDKILDATNRFYTLIPHNTGREAVARLNNEEIIKQKTELLDNLLEIQLAYSIAKKHGEEDSAEAELDPIDESYRKLKTNMTVLDHDSEEFQRLLKYTKNTHAATHNSYSLDVIDIYTIDREGEQERFTKELHNRQLLWHGSRLTNYVGILSQGLRIAPPEAPVTGYMFGKGIYFADMVSKSANYCHANGGEGLLLLCDVALGEVQEETSAKMITKLDQGKHSCKGLGGTCPDPKEFYTTEEGVRIPYGKPSQMDTKKRVSLLYNEYIVYDVKQVNIKYMIRARFNSRY</sequence>
<evidence type="ECO:0000256" key="32">
    <source>
        <dbReference type="SAM" id="MobiDB-lite"/>
    </source>
</evidence>
<feature type="domain" description="PARP catalytic" evidence="34">
    <location>
        <begin position="636"/>
        <end position="857"/>
    </location>
</feature>
<dbReference type="FunFam" id="1.20.142.10:FF:000001">
    <property type="entry name" value="Poly [ADP-ribose] polymerase"/>
    <property type="match status" value="1"/>
</dbReference>
<dbReference type="GO" id="GO:0006302">
    <property type="term" value="P:double-strand break repair"/>
    <property type="evidence" value="ECO:0007669"/>
    <property type="project" value="TreeGrafter"/>
</dbReference>
<evidence type="ECO:0000259" key="33">
    <source>
        <dbReference type="PROSITE" id="PS50064"/>
    </source>
</evidence>
<evidence type="ECO:0000256" key="13">
    <source>
        <dbReference type="ARBA" id="ARBA00022737"/>
    </source>
</evidence>
<evidence type="ECO:0000256" key="29">
    <source>
        <dbReference type="ARBA" id="ARBA00048575"/>
    </source>
</evidence>
<keyword evidence="15" id="KW-0863">Zinc-finger</keyword>
<dbReference type="Gene3D" id="3.90.228.10">
    <property type="match status" value="1"/>
</dbReference>
<reference evidence="38" key="1">
    <citation type="submission" date="2016-11" db="UniProtKB">
        <authorList>
            <consortium name="WormBaseParasite"/>
        </authorList>
    </citation>
    <scope>IDENTIFICATION</scope>
</reference>
<evidence type="ECO:0000256" key="18">
    <source>
        <dbReference type="ARBA" id="ARBA00023015"/>
    </source>
</evidence>
<keyword evidence="19 31" id="KW-0520">NAD</keyword>
<dbReference type="GO" id="GO:0005730">
    <property type="term" value="C:nucleolus"/>
    <property type="evidence" value="ECO:0007669"/>
    <property type="project" value="UniProtKB-SubCell"/>
</dbReference>
<evidence type="ECO:0000256" key="17">
    <source>
        <dbReference type="ARBA" id="ARBA00022859"/>
    </source>
</evidence>
<comment type="catalytic activity">
    <reaction evidence="29">
        <text>L-seryl-[protein] + NAD(+) = O-(ADP-D-ribosyl)-L-seryl-[protein] + nicotinamide + H(+)</text>
        <dbReference type="Rhea" id="RHEA:58232"/>
        <dbReference type="Rhea" id="RHEA-COMP:9863"/>
        <dbReference type="Rhea" id="RHEA-COMP:15091"/>
        <dbReference type="ChEBI" id="CHEBI:15378"/>
        <dbReference type="ChEBI" id="CHEBI:17154"/>
        <dbReference type="ChEBI" id="CHEBI:29999"/>
        <dbReference type="ChEBI" id="CHEBI:57540"/>
        <dbReference type="ChEBI" id="CHEBI:142556"/>
    </reaction>
    <physiologicalReaction direction="left-to-right" evidence="29">
        <dbReference type="Rhea" id="RHEA:58233"/>
    </physiologicalReaction>
</comment>
<keyword evidence="16" id="KW-0862">Zinc</keyword>
<dbReference type="Pfam" id="PF02877">
    <property type="entry name" value="PARP_reg"/>
    <property type="match status" value="1"/>
</dbReference>
<dbReference type="GO" id="GO:0045087">
    <property type="term" value="P:innate immune response"/>
    <property type="evidence" value="ECO:0007669"/>
    <property type="project" value="UniProtKB-KW"/>
</dbReference>
<dbReference type="Pfam" id="PF00644">
    <property type="entry name" value="PARP"/>
    <property type="match status" value="1"/>
</dbReference>
<keyword evidence="11" id="KW-0548">Nucleotidyltransferase</keyword>
<dbReference type="SUPFAM" id="SSF57716">
    <property type="entry name" value="Glucocorticoid receptor-like (DNA-binding domain)"/>
    <property type="match status" value="2"/>
</dbReference>
<evidence type="ECO:0000256" key="26">
    <source>
        <dbReference type="ARBA" id="ARBA00033987"/>
    </source>
</evidence>
<evidence type="ECO:0000256" key="21">
    <source>
        <dbReference type="ARBA" id="ARBA00023163"/>
    </source>
</evidence>
<comment type="similarity">
    <text evidence="25">Belongs to the ARTD/PARP family.</text>
</comment>
<dbReference type="InterPro" id="IPR012317">
    <property type="entry name" value="Poly(ADP-ribose)pol_cat_dom"/>
</dbReference>
<keyword evidence="21" id="KW-0804">Transcription</keyword>
<evidence type="ECO:0000256" key="9">
    <source>
        <dbReference type="ARBA" id="ARBA00022676"/>
    </source>
</evidence>
<dbReference type="InterPro" id="IPR036616">
    <property type="entry name" value="Poly(ADP-ribose)pol_reg_dom_sf"/>
</dbReference>
<dbReference type="PROSITE" id="PS50064">
    <property type="entry name" value="ZF_PARP_2"/>
    <property type="match status" value="2"/>
</dbReference>
<dbReference type="InterPro" id="IPR001510">
    <property type="entry name" value="Znf_PARP"/>
</dbReference>
<dbReference type="InterPro" id="IPR050800">
    <property type="entry name" value="ARTD/PARP"/>
</dbReference>
<evidence type="ECO:0000256" key="23">
    <source>
        <dbReference type="ARBA" id="ARBA00024159"/>
    </source>
</evidence>
<dbReference type="InterPro" id="IPR049296">
    <property type="entry name" value="PARP1-like_PADR1_N"/>
</dbReference>
<evidence type="ECO:0000256" key="16">
    <source>
        <dbReference type="ARBA" id="ARBA00022833"/>
    </source>
</evidence>
<dbReference type="Gene3D" id="1.10.20.130">
    <property type="match status" value="1"/>
</dbReference>
<dbReference type="FunFam" id="3.90.228.10:FF:000002">
    <property type="entry name" value="Poly [ADP-ribose] polymerase"/>
    <property type="match status" value="1"/>
</dbReference>
<dbReference type="PROSITE" id="PS51977">
    <property type="entry name" value="WGR"/>
    <property type="match status" value="1"/>
</dbReference>
<evidence type="ECO:0000256" key="8">
    <source>
        <dbReference type="ARBA" id="ARBA00022588"/>
    </source>
</evidence>
<dbReference type="EC" id="2.4.2.-" evidence="31"/>
<dbReference type="CDD" id="cd01437">
    <property type="entry name" value="parp_like"/>
    <property type="match status" value="1"/>
</dbReference>
<keyword evidence="10 31" id="KW-0808">Transferase</keyword>
<dbReference type="InterPro" id="IPR008893">
    <property type="entry name" value="WGR_domain"/>
</dbReference>
<dbReference type="SUPFAM" id="SSF56399">
    <property type="entry name" value="ADP-ribosylation"/>
    <property type="match status" value="1"/>
</dbReference>
<keyword evidence="6" id="KW-1017">Isopeptide bond</keyword>
<evidence type="ECO:0000256" key="2">
    <source>
        <dbReference type="ARBA" id="ARBA00004514"/>
    </source>
</evidence>
<dbReference type="InterPro" id="IPR012982">
    <property type="entry name" value="PARP1-like_PADR1_Zn_ribbon"/>
</dbReference>
<dbReference type="InterPro" id="IPR038650">
    <property type="entry name" value="PADR1_C_dom_sf"/>
</dbReference>
<dbReference type="Pfam" id="PF00645">
    <property type="entry name" value="zf-PARP"/>
    <property type="match status" value="2"/>
</dbReference>
<dbReference type="GO" id="GO:0070212">
    <property type="term" value="P:protein poly-ADP-ribosylation"/>
    <property type="evidence" value="ECO:0007669"/>
    <property type="project" value="TreeGrafter"/>
</dbReference>
<evidence type="ECO:0000256" key="14">
    <source>
        <dbReference type="ARBA" id="ARBA00022765"/>
    </source>
</evidence>
<evidence type="ECO:0000313" key="37">
    <source>
        <dbReference type="Proteomes" id="UP000095287"/>
    </source>
</evidence>
<evidence type="ECO:0000256" key="30">
    <source>
        <dbReference type="ARBA" id="ARBA00071874"/>
    </source>
</evidence>
<evidence type="ECO:0000313" key="38">
    <source>
        <dbReference type="WBParaSite" id="L893_g4008.t1"/>
    </source>
</evidence>
<dbReference type="InterPro" id="IPR036930">
    <property type="entry name" value="WGR_dom_sf"/>
</dbReference>
<keyword evidence="8" id="KW-0399">Innate immunity</keyword>
<keyword evidence="14" id="KW-0013">ADP-ribosylation</keyword>
<evidence type="ECO:0000256" key="5">
    <source>
        <dbReference type="ARBA" id="ARBA00022490"/>
    </source>
</evidence>
<dbReference type="SUPFAM" id="SSF142921">
    <property type="entry name" value="WGR domain-like"/>
    <property type="match status" value="1"/>
</dbReference>
<dbReference type="SUPFAM" id="SSF47587">
    <property type="entry name" value="Domain of poly(ADP-ribose) polymerase"/>
    <property type="match status" value="1"/>
</dbReference>
<evidence type="ECO:0000256" key="10">
    <source>
        <dbReference type="ARBA" id="ARBA00022679"/>
    </source>
</evidence>
<evidence type="ECO:0000256" key="11">
    <source>
        <dbReference type="ARBA" id="ARBA00022695"/>
    </source>
</evidence>
<dbReference type="WBParaSite" id="L893_g4008.t1">
    <property type="protein sequence ID" value="L893_g4008.t1"/>
    <property type="gene ID" value="L893_g4008"/>
</dbReference>
<dbReference type="GO" id="GO:0008270">
    <property type="term" value="F:zinc ion binding"/>
    <property type="evidence" value="ECO:0007669"/>
    <property type="project" value="UniProtKB-KW"/>
</dbReference>
<evidence type="ECO:0000256" key="20">
    <source>
        <dbReference type="ARBA" id="ARBA00023125"/>
    </source>
</evidence>
<keyword evidence="20" id="KW-0238">DNA-binding</keyword>
<feature type="region of interest" description="Disordered" evidence="32">
    <location>
        <begin position="171"/>
        <end position="212"/>
    </location>
</feature>
<dbReference type="PROSITE" id="PS51059">
    <property type="entry name" value="PARP_CATALYTIC"/>
    <property type="match status" value="1"/>
</dbReference>
<evidence type="ECO:0000256" key="12">
    <source>
        <dbReference type="ARBA" id="ARBA00022723"/>
    </source>
</evidence>
<evidence type="ECO:0000259" key="35">
    <source>
        <dbReference type="PROSITE" id="PS51060"/>
    </source>
</evidence>
<dbReference type="GO" id="GO:0140808">
    <property type="term" value="F:NAD+-protein-tyrosine ADP-ribosyltransferase activity"/>
    <property type="evidence" value="ECO:0007669"/>
    <property type="project" value="RHEA"/>
</dbReference>
<dbReference type="Gene3D" id="3.30.1740.10">
    <property type="entry name" value="Zinc finger, PARP-type"/>
    <property type="match status" value="2"/>
</dbReference>
<comment type="catalytic activity">
    <reaction evidence="27">
        <text>L-histidyl-[protein] + NAD(+) = N(tele)-(ADP-D-ribosyl)-L-histidyl-[protein] + nicotinamide + H(+)</text>
        <dbReference type="Rhea" id="RHEA:72071"/>
        <dbReference type="Rhea" id="RHEA-COMP:9745"/>
        <dbReference type="Rhea" id="RHEA-COMP:18085"/>
        <dbReference type="ChEBI" id="CHEBI:15378"/>
        <dbReference type="ChEBI" id="CHEBI:17154"/>
        <dbReference type="ChEBI" id="CHEBI:29979"/>
        <dbReference type="ChEBI" id="CHEBI:57540"/>
        <dbReference type="ChEBI" id="CHEBI:191398"/>
    </reaction>
    <physiologicalReaction direction="left-to-right" evidence="27">
        <dbReference type="Rhea" id="RHEA:72072"/>
    </physiologicalReaction>
</comment>
<accession>A0A1I8ABE0</accession>
<keyword evidence="17" id="KW-0391">Immunity</keyword>
<comment type="subcellular location">
    <subcellularLocation>
        <location evidence="1">Chromosome</location>
    </subcellularLocation>
    <subcellularLocation>
        <location evidence="2">Cytoplasm</location>
        <location evidence="2">Cytosol</location>
    </subcellularLocation>
    <subcellularLocation>
        <location evidence="3">Nucleus</location>
        <location evidence="3">Nucleolus</location>
    </subcellularLocation>
</comment>
<evidence type="ECO:0000256" key="7">
    <source>
        <dbReference type="ARBA" id="ARBA00022533"/>
    </source>
</evidence>
<dbReference type="Pfam" id="PF05406">
    <property type="entry name" value="WGR"/>
    <property type="match status" value="1"/>
</dbReference>
<comment type="catalytic activity">
    <reaction evidence="24">
        <text>L-aspartyl-[protein] + NAD(+) = 4-O-(ADP-D-ribosyl)-L-aspartyl-[protein] + nicotinamide</text>
        <dbReference type="Rhea" id="RHEA:54424"/>
        <dbReference type="Rhea" id="RHEA-COMP:9867"/>
        <dbReference type="Rhea" id="RHEA-COMP:13832"/>
        <dbReference type="ChEBI" id="CHEBI:17154"/>
        <dbReference type="ChEBI" id="CHEBI:29961"/>
        <dbReference type="ChEBI" id="CHEBI:57540"/>
        <dbReference type="ChEBI" id="CHEBI:138102"/>
    </reaction>
    <physiologicalReaction direction="left-to-right" evidence="24">
        <dbReference type="Rhea" id="RHEA:54425"/>
    </physiologicalReaction>
</comment>
<dbReference type="PANTHER" id="PTHR10459:SF112">
    <property type="entry name" value="POLY [ADP-RIBOSE] POLYMERASE 1"/>
    <property type="match status" value="1"/>
</dbReference>
<comment type="catalytic activity">
    <reaction evidence="23">
        <text>L-glutamyl-[protein] + NAD(+) = 5-O-(ADP-D-ribosyl)-L-glutamyl-[protein] + nicotinamide</text>
        <dbReference type="Rhea" id="RHEA:58224"/>
        <dbReference type="Rhea" id="RHEA-COMP:10208"/>
        <dbReference type="Rhea" id="RHEA-COMP:15089"/>
        <dbReference type="ChEBI" id="CHEBI:17154"/>
        <dbReference type="ChEBI" id="CHEBI:29973"/>
        <dbReference type="ChEBI" id="CHEBI:57540"/>
        <dbReference type="ChEBI" id="CHEBI:142540"/>
    </reaction>
    <physiologicalReaction direction="left-to-right" evidence="23">
        <dbReference type="Rhea" id="RHEA:58225"/>
    </physiologicalReaction>
</comment>
<dbReference type="GO" id="GO:0016779">
    <property type="term" value="F:nucleotidyltransferase activity"/>
    <property type="evidence" value="ECO:0007669"/>
    <property type="project" value="UniProtKB-KW"/>
</dbReference>
<keyword evidence="4" id="KW-0158">Chromosome</keyword>
<dbReference type="SMART" id="SM01336">
    <property type="entry name" value="zf-PARP"/>
    <property type="match status" value="2"/>
</dbReference>
<evidence type="ECO:0000259" key="34">
    <source>
        <dbReference type="PROSITE" id="PS51059"/>
    </source>
</evidence>
<evidence type="ECO:0000256" key="28">
    <source>
        <dbReference type="ARBA" id="ARBA00048339"/>
    </source>
</evidence>
<dbReference type="PROSITE" id="PS52007">
    <property type="entry name" value="PADR1"/>
    <property type="match status" value="1"/>
</dbReference>
<dbReference type="SMART" id="SM00773">
    <property type="entry name" value="WGR"/>
    <property type="match status" value="1"/>
</dbReference>
<evidence type="ECO:0000256" key="19">
    <source>
        <dbReference type="ARBA" id="ARBA00023027"/>
    </source>
</evidence>
<evidence type="ECO:0000256" key="15">
    <source>
        <dbReference type="ARBA" id="ARBA00022771"/>
    </source>
</evidence>
<dbReference type="InterPro" id="IPR036957">
    <property type="entry name" value="Znf_PARP_sf"/>
</dbReference>
<protein>
    <recommendedName>
        <fullName evidence="30 31">Poly [ADP-ribose] polymerase</fullName>
        <shortName evidence="31">PARP</shortName>
        <ecNumber evidence="31">2.4.2.-</ecNumber>
    </recommendedName>
</protein>
<evidence type="ECO:0000256" key="1">
    <source>
        <dbReference type="ARBA" id="ARBA00004286"/>
    </source>
</evidence>
<comment type="catalytic activity">
    <reaction evidence="26">
        <text>NAD(+) + (ADP-D-ribosyl)n-acceptor = nicotinamide + (ADP-D-ribosyl)n+1-acceptor + H(+).</text>
        <dbReference type="EC" id="2.4.2.30"/>
    </reaction>
</comment>
<keyword evidence="9 31" id="KW-0328">Glycosyltransferase</keyword>
<dbReference type="GO" id="GO:0003677">
    <property type="term" value="F:DNA binding"/>
    <property type="evidence" value="ECO:0007669"/>
    <property type="project" value="UniProtKB-KW"/>
</dbReference>
<evidence type="ECO:0000256" key="22">
    <source>
        <dbReference type="ARBA" id="ARBA00023242"/>
    </source>
</evidence>
<dbReference type="SMART" id="SM01335">
    <property type="entry name" value="PADR1"/>
    <property type="match status" value="1"/>
</dbReference>
<feature type="domain" description="PARP alpha-helical" evidence="35">
    <location>
        <begin position="503"/>
        <end position="623"/>
    </location>
</feature>
<dbReference type="Pfam" id="PF21728">
    <property type="entry name" value="PADR1_N"/>
    <property type="match status" value="1"/>
</dbReference>
<dbReference type="GO" id="GO:0005829">
    <property type="term" value="C:cytosol"/>
    <property type="evidence" value="ECO:0007669"/>
    <property type="project" value="UniProtKB-SubCell"/>
</dbReference>
<feature type="domain" description="WGR" evidence="36">
    <location>
        <begin position="379"/>
        <end position="485"/>
    </location>
</feature>
<dbReference type="PANTHER" id="PTHR10459">
    <property type="entry name" value="DNA LIGASE"/>
    <property type="match status" value="1"/>
</dbReference>
<evidence type="ECO:0000259" key="36">
    <source>
        <dbReference type="PROSITE" id="PS51977"/>
    </source>
</evidence>
<evidence type="ECO:0000256" key="6">
    <source>
        <dbReference type="ARBA" id="ARBA00022499"/>
    </source>
</evidence>
<dbReference type="GO" id="GO:0140815">
    <property type="term" value="F:NAD+-protein-histidine ADP-ribosyltransferase activity"/>
    <property type="evidence" value="ECO:0007669"/>
    <property type="project" value="RHEA"/>
</dbReference>
<organism evidence="37 38">
    <name type="scientific">Steinernema glaseri</name>
    <dbReference type="NCBI Taxonomy" id="37863"/>
    <lineage>
        <taxon>Eukaryota</taxon>
        <taxon>Metazoa</taxon>
        <taxon>Ecdysozoa</taxon>
        <taxon>Nematoda</taxon>
        <taxon>Chromadorea</taxon>
        <taxon>Rhabditida</taxon>
        <taxon>Tylenchina</taxon>
        <taxon>Panagrolaimomorpha</taxon>
        <taxon>Strongyloidoidea</taxon>
        <taxon>Steinernematidae</taxon>
        <taxon>Steinernema</taxon>
    </lineage>
</organism>
<evidence type="ECO:0000256" key="3">
    <source>
        <dbReference type="ARBA" id="ARBA00004604"/>
    </source>
</evidence>
<evidence type="ECO:0000256" key="27">
    <source>
        <dbReference type="ARBA" id="ARBA00048241"/>
    </source>
</evidence>
<dbReference type="GO" id="GO:0005694">
    <property type="term" value="C:chromosome"/>
    <property type="evidence" value="ECO:0007669"/>
    <property type="project" value="UniProtKB-SubCell"/>
</dbReference>
<dbReference type="Pfam" id="PF08063">
    <property type="entry name" value="Zn_ribbon_PADR1"/>
    <property type="match status" value="1"/>
</dbReference>
<keyword evidence="37" id="KW-1185">Reference proteome</keyword>
<evidence type="ECO:0000256" key="4">
    <source>
        <dbReference type="ARBA" id="ARBA00022454"/>
    </source>
</evidence>
<name>A0A1I8ABE0_9BILA</name>
<dbReference type="AlphaFoldDB" id="A0A1I8ABE0"/>
<keyword evidence="7" id="KW-0021">Allosteric enzyme</keyword>
<dbReference type="GO" id="GO:0140805">
    <property type="term" value="F:NAD+-protein-serine ADP-ribosyltransferase activity"/>
    <property type="evidence" value="ECO:0007669"/>
    <property type="project" value="RHEA"/>
</dbReference>
<dbReference type="InterPro" id="IPR004102">
    <property type="entry name" value="Poly(ADP-ribose)pol_reg_dom"/>
</dbReference>
<proteinExistence type="inferred from homology"/>
<evidence type="ECO:0000256" key="25">
    <source>
        <dbReference type="ARBA" id="ARBA00024347"/>
    </source>
</evidence>
<evidence type="ECO:0000256" key="31">
    <source>
        <dbReference type="RuleBase" id="RU362114"/>
    </source>
</evidence>
<dbReference type="GO" id="GO:0003950">
    <property type="term" value="F:NAD+ poly-ADP-ribosyltransferase activity"/>
    <property type="evidence" value="ECO:0007669"/>
    <property type="project" value="UniProtKB-UniRule"/>
</dbReference>
<dbReference type="Proteomes" id="UP000095287">
    <property type="component" value="Unplaced"/>
</dbReference>